<name>A0A6A8ACG5_9HYPH</name>
<dbReference type="Proteomes" id="UP000435138">
    <property type="component" value="Unassembled WGS sequence"/>
</dbReference>
<dbReference type="InterPro" id="IPR014983">
    <property type="entry name" value="GAD-rel"/>
</dbReference>
<dbReference type="Pfam" id="PF08887">
    <property type="entry name" value="GAD-like"/>
    <property type="match status" value="1"/>
</dbReference>
<accession>A0A6A8ACG5</accession>
<keyword evidence="3" id="KW-1185">Reference proteome</keyword>
<gene>
    <name evidence="2" type="ORF">GAO09_22725</name>
</gene>
<evidence type="ECO:0000259" key="1">
    <source>
        <dbReference type="Pfam" id="PF08887"/>
    </source>
</evidence>
<evidence type="ECO:0000313" key="3">
    <source>
        <dbReference type="Proteomes" id="UP000435138"/>
    </source>
</evidence>
<feature type="domain" description="GAD-related" evidence="1">
    <location>
        <begin position="10"/>
        <end position="100"/>
    </location>
</feature>
<sequence>MPYSDYEPLLAYASNLETASPVPEEEVARYRGLLPEGLLEFWRRHGNQLIFGDGFMQMCDPATFAPVIRDWFEGDPEFDPERLVVYAMGAFGDLHMSDGTTMSYSVHSQLGEFTAGRFNPPPTGENHLDFFLAHALKLGTVTPRYIDKGDLHSKAVAKHGPLSQGQMFTWVPALQIAKQGNRIEKVDAEVQISVLQDFGPLKYIADKFTDDGIYMGTDFRRFIGRQG</sequence>
<dbReference type="EMBL" id="WIXI01000049">
    <property type="protein sequence ID" value="MQY48852.1"/>
    <property type="molecule type" value="Genomic_DNA"/>
</dbReference>
<protein>
    <recommendedName>
        <fullName evidence="1">GAD-related domain-containing protein</fullName>
    </recommendedName>
</protein>
<comment type="caution">
    <text evidence="2">The sequence shown here is derived from an EMBL/GenBank/DDBJ whole genome shotgun (WGS) entry which is preliminary data.</text>
</comment>
<dbReference type="AlphaFoldDB" id="A0A6A8ACG5"/>
<evidence type="ECO:0000313" key="2">
    <source>
        <dbReference type="EMBL" id="MQY48852.1"/>
    </source>
</evidence>
<reference evidence="2 3" key="1">
    <citation type="submission" date="2019-11" db="EMBL/GenBank/DDBJ databases">
        <title>Genome analysis of Rhizobacterium cereale a novel genus and species isolated from maize roots in North Spain.</title>
        <authorList>
            <person name="Menendez E."/>
            <person name="Flores-Felix J.D."/>
            <person name="Ramirez-Bahena M.-H."/>
            <person name="Igual J.M."/>
            <person name="Garcia-Fraile P."/>
            <person name="Peix A."/>
            <person name="Velazquez E."/>
        </authorList>
    </citation>
    <scope>NUCLEOTIDE SEQUENCE [LARGE SCALE GENOMIC DNA]</scope>
    <source>
        <strain evidence="2 3">RZME27</strain>
    </source>
</reference>
<proteinExistence type="predicted"/>
<organism evidence="2 3">
    <name type="scientific">Endobacterium cereale</name>
    <dbReference type="NCBI Taxonomy" id="2663029"/>
    <lineage>
        <taxon>Bacteria</taxon>
        <taxon>Pseudomonadati</taxon>
        <taxon>Pseudomonadota</taxon>
        <taxon>Alphaproteobacteria</taxon>
        <taxon>Hyphomicrobiales</taxon>
        <taxon>Rhizobiaceae</taxon>
        <taxon>Endobacterium</taxon>
    </lineage>
</organism>
<dbReference type="RefSeq" id="WP_153358026.1">
    <property type="nucleotide sequence ID" value="NZ_JAYKOO010000004.1"/>
</dbReference>